<dbReference type="AlphaFoldDB" id="A0A396Z8D3"/>
<protein>
    <submittedName>
        <fullName evidence="1">Uncharacterized protein</fullName>
    </submittedName>
</protein>
<name>A0A396Z8D3_9LEPT</name>
<evidence type="ECO:0000313" key="2">
    <source>
        <dbReference type="Proteomes" id="UP000265798"/>
    </source>
</evidence>
<dbReference type="EMBL" id="QHCT01000003">
    <property type="protein sequence ID" value="RHX89946.1"/>
    <property type="molecule type" value="Genomic_DNA"/>
</dbReference>
<proteinExistence type="predicted"/>
<accession>A0A396Z8D3</accession>
<reference evidence="2" key="1">
    <citation type="submission" date="2018-05" db="EMBL/GenBank/DDBJ databases">
        <title>Leptospira yasudae sp. nov. and Leptospira stimsonii sp. nov., two pathogenic species of the genus Leptospira isolated from environmental sources.</title>
        <authorList>
            <person name="Casanovas-Massana A."/>
            <person name="Hamond C."/>
            <person name="Santos L.A."/>
            <person name="Hacker K.P."/>
            <person name="Balassiano I."/>
            <person name="Medeiros M.A."/>
            <person name="Reis M.G."/>
            <person name="Ko A.I."/>
            <person name="Wunder E.A."/>
        </authorList>
    </citation>
    <scope>NUCLEOTIDE SEQUENCE [LARGE SCALE GENOMIC DNA]</scope>
    <source>
        <strain evidence="2">Yale</strain>
    </source>
</reference>
<comment type="caution">
    <text evidence="1">The sequence shown here is derived from an EMBL/GenBank/DDBJ whole genome shotgun (WGS) entry which is preliminary data.</text>
</comment>
<organism evidence="1 2">
    <name type="scientific">Leptospira stimsonii</name>
    <dbReference type="NCBI Taxonomy" id="2202203"/>
    <lineage>
        <taxon>Bacteria</taxon>
        <taxon>Pseudomonadati</taxon>
        <taxon>Spirochaetota</taxon>
        <taxon>Spirochaetia</taxon>
        <taxon>Leptospirales</taxon>
        <taxon>Leptospiraceae</taxon>
        <taxon>Leptospira</taxon>
    </lineage>
</organism>
<gene>
    <name evidence="1" type="ORF">DLM75_13440</name>
</gene>
<sequence>MGRAILCSDKSIFCKYRLIRTSSPFLQQNLARSISKNETKIFGPRPFRRTVLRRKISLFFKMKKKKIPSKRNF</sequence>
<dbReference type="Proteomes" id="UP000265798">
    <property type="component" value="Unassembled WGS sequence"/>
</dbReference>
<evidence type="ECO:0000313" key="1">
    <source>
        <dbReference type="EMBL" id="RHX89946.1"/>
    </source>
</evidence>